<keyword evidence="3" id="KW-1185">Reference proteome</keyword>
<proteinExistence type="predicted"/>
<evidence type="ECO:0000313" key="2">
    <source>
        <dbReference type="EMBL" id="EYB90635.1"/>
    </source>
</evidence>
<comment type="caution">
    <text evidence="2">The sequence shown here is derived from an EMBL/GenBank/DDBJ whole genome shotgun (WGS) entry which is preliminary data.</text>
</comment>
<organism evidence="2 3">
    <name type="scientific">Ancylostoma ceylanicum</name>
    <dbReference type="NCBI Taxonomy" id="53326"/>
    <lineage>
        <taxon>Eukaryota</taxon>
        <taxon>Metazoa</taxon>
        <taxon>Ecdysozoa</taxon>
        <taxon>Nematoda</taxon>
        <taxon>Chromadorea</taxon>
        <taxon>Rhabditida</taxon>
        <taxon>Rhabditina</taxon>
        <taxon>Rhabditomorpha</taxon>
        <taxon>Strongyloidea</taxon>
        <taxon>Ancylostomatidae</taxon>
        <taxon>Ancylostomatinae</taxon>
        <taxon>Ancylostoma</taxon>
    </lineage>
</organism>
<evidence type="ECO:0000313" key="3">
    <source>
        <dbReference type="Proteomes" id="UP000024635"/>
    </source>
</evidence>
<dbReference type="Proteomes" id="UP000024635">
    <property type="component" value="Unassembled WGS sequence"/>
</dbReference>
<evidence type="ECO:0000256" key="1">
    <source>
        <dbReference type="SAM" id="MobiDB-lite"/>
    </source>
</evidence>
<dbReference type="AlphaFoldDB" id="A0A016SJ46"/>
<sequence length="276" mass="31626">MTRVTRRVLQMSDRELEAVIAVAMPGRKLEGLRRDERQEICMKWLFANGLSINHEFTIDIEDDDIYVLMSNKSSCKCCPKDTDVVSVKHFDSGAIGTSLAIFNKLEEEGVVELQLPIRRDTPGSRSDSNLLQPKVHHRTKSDDNVLASNPKPTRPHHQIHPVITTQPKSQDHGKMEPSSTKKEKEGKVWFFTLENPIFQKFPFQSLHKTSAVGRLPIENAACVASRCRRSVEATSHPDAFDLCSFFDIFYEISSRKYQNFIFFRIFSYVTFALMLE</sequence>
<feature type="region of interest" description="Disordered" evidence="1">
    <location>
        <begin position="116"/>
        <end position="159"/>
    </location>
</feature>
<name>A0A016SJ46_9BILA</name>
<dbReference type="EMBL" id="JARK01001553">
    <property type="protein sequence ID" value="EYB90635.1"/>
    <property type="molecule type" value="Genomic_DNA"/>
</dbReference>
<gene>
    <name evidence="2" type="primary">Acey_s0217.g2401</name>
    <name evidence="2" type="synonym">Acey-F09G8.10</name>
    <name evidence="2" type="ORF">Y032_0217g2401</name>
</gene>
<dbReference type="OrthoDB" id="5834239at2759"/>
<accession>A0A016SJ46</accession>
<protein>
    <submittedName>
        <fullName evidence="2">Uncharacterized protein</fullName>
    </submittedName>
</protein>
<reference evidence="3" key="1">
    <citation type="journal article" date="2015" name="Nat. Genet.">
        <title>The genome and transcriptome of the zoonotic hookworm Ancylostoma ceylanicum identify infection-specific gene families.</title>
        <authorList>
            <person name="Schwarz E.M."/>
            <person name="Hu Y."/>
            <person name="Antoshechkin I."/>
            <person name="Miller M.M."/>
            <person name="Sternberg P.W."/>
            <person name="Aroian R.V."/>
        </authorList>
    </citation>
    <scope>NUCLEOTIDE SEQUENCE</scope>
    <source>
        <strain evidence="3">HY135</strain>
    </source>
</reference>